<dbReference type="InterPro" id="IPR036390">
    <property type="entry name" value="WH_DNA-bd_sf"/>
</dbReference>
<dbReference type="Pfam" id="PF03551">
    <property type="entry name" value="PadR"/>
    <property type="match status" value="1"/>
</dbReference>
<sequence length="152" mass="18017">MRKFNLKKYLRLKILEMLSTGDKHGYALAKEIFNTIGLKPNTSLLYPLLRILEKEGLISSREETQGSRVKKVYSITDKGLEYLEMNKPGINEIRLFERRMKELKELGIPDLLITLKNIYENLDKLGEKERRFLKDLVYSFRLQLRNLIGEYY</sequence>
<dbReference type="InterPro" id="IPR005149">
    <property type="entry name" value="Tscrpt_reg_PadR_N"/>
</dbReference>
<proteinExistence type="predicted"/>
<dbReference type="InterPro" id="IPR036388">
    <property type="entry name" value="WH-like_DNA-bd_sf"/>
</dbReference>
<dbReference type="PANTHER" id="PTHR43252:SF5">
    <property type="entry name" value="TRANSCRIPTIONAL REGULATOR, PADR-LIKE FAMILY"/>
    <property type="match status" value="1"/>
</dbReference>
<protein>
    <submittedName>
        <fullName evidence="2">PadR family transcriptional regulator</fullName>
    </submittedName>
</protein>
<dbReference type="SUPFAM" id="SSF46785">
    <property type="entry name" value="Winged helix' DNA-binding domain"/>
    <property type="match status" value="1"/>
</dbReference>
<dbReference type="PANTHER" id="PTHR43252">
    <property type="entry name" value="TRANSCRIPTIONAL REGULATOR YQJI"/>
    <property type="match status" value="1"/>
</dbReference>
<evidence type="ECO:0000259" key="1">
    <source>
        <dbReference type="Pfam" id="PF03551"/>
    </source>
</evidence>
<reference evidence="2" key="1">
    <citation type="journal article" date="2020" name="mSystems">
        <title>Genome- and Community-Level Interaction Insights into Carbon Utilization and Element Cycling Functions of Hydrothermarchaeota in Hydrothermal Sediment.</title>
        <authorList>
            <person name="Zhou Z."/>
            <person name="Liu Y."/>
            <person name="Xu W."/>
            <person name="Pan J."/>
            <person name="Luo Z.H."/>
            <person name="Li M."/>
        </authorList>
    </citation>
    <scope>NUCLEOTIDE SEQUENCE [LARGE SCALE GENOMIC DNA]</scope>
    <source>
        <strain evidence="2">SpSt-23</strain>
    </source>
</reference>
<dbReference type="AlphaFoldDB" id="A0A7C2BKY6"/>
<dbReference type="EMBL" id="DSJT01000026">
    <property type="protein sequence ID" value="HEF87671.1"/>
    <property type="molecule type" value="Genomic_DNA"/>
</dbReference>
<dbReference type="Gene3D" id="1.10.10.10">
    <property type="entry name" value="Winged helix-like DNA-binding domain superfamily/Winged helix DNA-binding domain"/>
    <property type="match status" value="1"/>
</dbReference>
<accession>A0A7C2BKY6</accession>
<comment type="caution">
    <text evidence="2">The sequence shown here is derived from an EMBL/GenBank/DDBJ whole genome shotgun (WGS) entry which is preliminary data.</text>
</comment>
<gene>
    <name evidence="2" type="ORF">ENP55_05205</name>
</gene>
<name>A0A7C2BKY6_9CREN</name>
<organism evidence="2">
    <name type="scientific">Thermosphaera aggregans</name>
    <dbReference type="NCBI Taxonomy" id="54254"/>
    <lineage>
        <taxon>Archaea</taxon>
        <taxon>Thermoproteota</taxon>
        <taxon>Thermoprotei</taxon>
        <taxon>Desulfurococcales</taxon>
        <taxon>Desulfurococcaceae</taxon>
        <taxon>Thermosphaera</taxon>
    </lineage>
</organism>
<evidence type="ECO:0000313" key="2">
    <source>
        <dbReference type="EMBL" id="HEF87671.1"/>
    </source>
</evidence>
<feature type="domain" description="Transcription regulator PadR N-terminal" evidence="1">
    <location>
        <begin position="14"/>
        <end position="84"/>
    </location>
</feature>